<comment type="caution">
    <text evidence="1">The sequence shown here is derived from an EMBL/GenBank/DDBJ whole genome shotgun (WGS) entry which is preliminary data.</text>
</comment>
<name>A0A834XEM4_9FABA</name>
<evidence type="ECO:0000313" key="1">
    <source>
        <dbReference type="EMBL" id="KAF7843818.1"/>
    </source>
</evidence>
<sequence>MVQIPPRHPLLLLRVRANPGPTFESKPPSLVQSSNC</sequence>
<keyword evidence="2" id="KW-1185">Reference proteome</keyword>
<gene>
    <name evidence="1" type="ORF">G2W53_000723</name>
</gene>
<evidence type="ECO:0000313" key="2">
    <source>
        <dbReference type="Proteomes" id="UP000634136"/>
    </source>
</evidence>
<protein>
    <submittedName>
        <fullName evidence="1">Uncharacterized protein</fullName>
    </submittedName>
</protein>
<accession>A0A834XEM4</accession>
<dbReference type="EMBL" id="JAAIUW010000001">
    <property type="protein sequence ID" value="KAF7843818.1"/>
    <property type="molecule type" value="Genomic_DNA"/>
</dbReference>
<dbReference type="Proteomes" id="UP000634136">
    <property type="component" value="Unassembled WGS sequence"/>
</dbReference>
<proteinExistence type="predicted"/>
<organism evidence="1 2">
    <name type="scientific">Senna tora</name>
    <dbReference type="NCBI Taxonomy" id="362788"/>
    <lineage>
        <taxon>Eukaryota</taxon>
        <taxon>Viridiplantae</taxon>
        <taxon>Streptophyta</taxon>
        <taxon>Embryophyta</taxon>
        <taxon>Tracheophyta</taxon>
        <taxon>Spermatophyta</taxon>
        <taxon>Magnoliopsida</taxon>
        <taxon>eudicotyledons</taxon>
        <taxon>Gunneridae</taxon>
        <taxon>Pentapetalae</taxon>
        <taxon>rosids</taxon>
        <taxon>fabids</taxon>
        <taxon>Fabales</taxon>
        <taxon>Fabaceae</taxon>
        <taxon>Caesalpinioideae</taxon>
        <taxon>Cassia clade</taxon>
        <taxon>Senna</taxon>
    </lineage>
</organism>
<dbReference type="AlphaFoldDB" id="A0A834XEM4"/>
<reference evidence="1" key="1">
    <citation type="submission" date="2020-09" db="EMBL/GenBank/DDBJ databases">
        <title>Genome-Enabled Discovery of Anthraquinone Biosynthesis in Senna tora.</title>
        <authorList>
            <person name="Kang S.-H."/>
            <person name="Pandey R.P."/>
            <person name="Lee C.-M."/>
            <person name="Sim J.-S."/>
            <person name="Jeong J.-T."/>
            <person name="Choi B.-S."/>
            <person name="Jung M."/>
            <person name="Ginzburg D."/>
            <person name="Zhao K."/>
            <person name="Won S.Y."/>
            <person name="Oh T.-J."/>
            <person name="Yu Y."/>
            <person name="Kim N.-H."/>
            <person name="Lee O.R."/>
            <person name="Lee T.-H."/>
            <person name="Bashyal P."/>
            <person name="Kim T.-S."/>
            <person name="Lee W.-H."/>
            <person name="Kawkins C."/>
            <person name="Kim C.-K."/>
            <person name="Kim J.S."/>
            <person name="Ahn B.O."/>
            <person name="Rhee S.Y."/>
            <person name="Sohng J.K."/>
        </authorList>
    </citation>
    <scope>NUCLEOTIDE SEQUENCE</scope>
    <source>
        <tissue evidence="1">Leaf</tissue>
    </source>
</reference>